<dbReference type="PANTHER" id="PTHR21576:SF95">
    <property type="entry name" value="NODULIN-LIKE_MFS TRANSPORTER"/>
    <property type="match status" value="1"/>
</dbReference>
<comment type="subcellular location">
    <subcellularLocation>
        <location evidence="1">Membrane</location>
        <topology evidence="1">Multi-pass membrane protein</topology>
    </subcellularLocation>
</comment>
<keyword evidence="2 5" id="KW-0812">Transmembrane</keyword>
<evidence type="ECO:0000256" key="5">
    <source>
        <dbReference type="SAM" id="Phobius"/>
    </source>
</evidence>
<evidence type="ECO:0000313" key="8">
    <source>
        <dbReference type="RefSeq" id="XP_022635925.1"/>
    </source>
</evidence>
<dbReference type="AlphaFoldDB" id="A0A3Q0EVZ4"/>
<dbReference type="PANTHER" id="PTHR21576">
    <property type="entry name" value="UNCHARACTERIZED NODULIN-LIKE PROTEIN"/>
    <property type="match status" value="1"/>
</dbReference>
<evidence type="ECO:0000256" key="2">
    <source>
        <dbReference type="ARBA" id="ARBA00022692"/>
    </source>
</evidence>
<organism evidence="7 8">
    <name type="scientific">Vigna radiata var. radiata</name>
    <name type="common">Mung bean</name>
    <name type="synonym">Phaseolus aureus</name>
    <dbReference type="NCBI Taxonomy" id="3916"/>
    <lineage>
        <taxon>Eukaryota</taxon>
        <taxon>Viridiplantae</taxon>
        <taxon>Streptophyta</taxon>
        <taxon>Embryophyta</taxon>
        <taxon>Tracheophyta</taxon>
        <taxon>Spermatophyta</taxon>
        <taxon>Magnoliopsida</taxon>
        <taxon>eudicotyledons</taxon>
        <taxon>Gunneridae</taxon>
        <taxon>Pentapetalae</taxon>
        <taxon>rosids</taxon>
        <taxon>fabids</taxon>
        <taxon>Fabales</taxon>
        <taxon>Fabaceae</taxon>
        <taxon>Papilionoideae</taxon>
        <taxon>50 kb inversion clade</taxon>
        <taxon>NPAAA clade</taxon>
        <taxon>indigoferoid/millettioid clade</taxon>
        <taxon>Phaseoleae</taxon>
        <taxon>Vigna</taxon>
    </lineage>
</organism>
<feature type="transmembrane region" description="Helical" evidence="5">
    <location>
        <begin position="257"/>
        <end position="277"/>
    </location>
</feature>
<dbReference type="GO" id="GO:0016020">
    <property type="term" value="C:membrane"/>
    <property type="evidence" value="ECO:0007669"/>
    <property type="project" value="UniProtKB-SubCell"/>
</dbReference>
<evidence type="ECO:0000313" key="7">
    <source>
        <dbReference type="Proteomes" id="UP000087766"/>
    </source>
</evidence>
<feature type="transmembrane region" description="Helical" evidence="5">
    <location>
        <begin position="12"/>
        <end position="34"/>
    </location>
</feature>
<feature type="transmembrane region" description="Helical" evidence="5">
    <location>
        <begin position="212"/>
        <end position="236"/>
    </location>
</feature>
<evidence type="ECO:0000259" key="6">
    <source>
        <dbReference type="Pfam" id="PF06813"/>
    </source>
</evidence>
<dbReference type="InterPro" id="IPR036259">
    <property type="entry name" value="MFS_trans_sf"/>
</dbReference>
<feature type="transmembrane region" description="Helical" evidence="5">
    <location>
        <begin position="167"/>
        <end position="200"/>
    </location>
</feature>
<dbReference type="SUPFAM" id="SSF103473">
    <property type="entry name" value="MFS general substrate transporter"/>
    <property type="match status" value="1"/>
</dbReference>
<dbReference type="InterPro" id="IPR010658">
    <property type="entry name" value="Nodulin-like"/>
</dbReference>
<keyword evidence="4 5" id="KW-0472">Membrane</keyword>
<evidence type="ECO:0000256" key="4">
    <source>
        <dbReference type="ARBA" id="ARBA00023136"/>
    </source>
</evidence>
<dbReference type="OrthoDB" id="410267at2759"/>
<keyword evidence="3 5" id="KW-1133">Transmembrane helix</keyword>
<proteinExistence type="predicted"/>
<dbReference type="Proteomes" id="UP000087766">
    <property type="component" value="Chromosome 5"/>
</dbReference>
<keyword evidence="7" id="KW-1185">Reference proteome</keyword>
<feature type="transmembrane region" description="Helical" evidence="5">
    <location>
        <begin position="76"/>
        <end position="97"/>
    </location>
</feature>
<sequence>MLKEKGGSRPPWVGLAAAIWVQITVGNAASFPLYSYSLKSVLGFDQRHVTLLGVAVDIGENFGLPAGIASDMFPPWLVLLVGSLSAFLGYGIMFLAISQTLPSLHFLLLQFSEITTRGEEDTTTLLSIFSFCNFLGRLGGGVVSEHFVRTKSLPRTVWMGCRQIIMFIVYLLFAYAISGTLYPAVAFLGVCYGVHISVIIPTVSEVFGLKHYGILGSLMGLGSPIGAMLFSVLLAGKIYDSEAAKQHDSLVSCLGPNCFKLTFLILAGVCASLGRGVNLTHGFRIYLLGLLGIIFSVTRTLRIKPVYRMLYAGGFLRLPQTSSTH</sequence>
<reference evidence="8" key="2">
    <citation type="submission" date="2025-08" db="UniProtKB">
        <authorList>
            <consortium name="RefSeq"/>
        </authorList>
    </citation>
    <scope>IDENTIFICATION</scope>
    <source>
        <tissue evidence="8">Leaf</tissue>
    </source>
</reference>
<evidence type="ECO:0000256" key="1">
    <source>
        <dbReference type="ARBA" id="ARBA00004141"/>
    </source>
</evidence>
<feature type="domain" description="Nodulin-like" evidence="6">
    <location>
        <begin position="11"/>
        <end position="110"/>
    </location>
</feature>
<accession>A0A3Q0EVZ4</accession>
<dbReference type="GeneID" id="106761681"/>
<dbReference type="Pfam" id="PF06813">
    <property type="entry name" value="Nodulin-like"/>
    <property type="match status" value="1"/>
</dbReference>
<name>A0A3Q0EVZ4_VIGRR</name>
<protein>
    <submittedName>
        <fullName evidence="8">Uncharacterized protein LOC106761681 isoform X1</fullName>
    </submittedName>
</protein>
<dbReference type="Gene3D" id="1.20.1250.20">
    <property type="entry name" value="MFS general substrate transporter like domains"/>
    <property type="match status" value="1"/>
</dbReference>
<feature type="transmembrane region" description="Helical" evidence="5">
    <location>
        <begin position="283"/>
        <end position="301"/>
    </location>
</feature>
<reference evidence="7" key="1">
    <citation type="journal article" date="2014" name="Nat. Commun.">
        <title>Genome sequence of mungbean and insights into evolution within Vigna species.</title>
        <authorList>
            <person name="Kang Y.J."/>
            <person name="Kim S.K."/>
            <person name="Kim M.Y."/>
            <person name="Lestari P."/>
            <person name="Kim K.H."/>
            <person name="Ha B.K."/>
            <person name="Jun T.H."/>
            <person name="Hwang W.J."/>
            <person name="Lee T."/>
            <person name="Lee J."/>
            <person name="Shim S."/>
            <person name="Yoon M.Y."/>
            <person name="Jang Y.E."/>
            <person name="Han K.S."/>
            <person name="Taeprayoon P."/>
            <person name="Yoon N."/>
            <person name="Somta P."/>
            <person name="Tanya P."/>
            <person name="Kim K.S."/>
            <person name="Gwag J.G."/>
            <person name="Moon J.K."/>
            <person name="Lee Y.H."/>
            <person name="Park B.S."/>
            <person name="Bombarely A."/>
            <person name="Doyle J.J."/>
            <person name="Jackson S.A."/>
            <person name="Schafleitner R."/>
            <person name="Srinives P."/>
            <person name="Varshney R.K."/>
            <person name="Lee S.H."/>
        </authorList>
    </citation>
    <scope>NUCLEOTIDE SEQUENCE [LARGE SCALE GENOMIC DNA]</scope>
    <source>
        <strain evidence="7">cv. VC1973A</strain>
    </source>
</reference>
<evidence type="ECO:0000256" key="3">
    <source>
        <dbReference type="ARBA" id="ARBA00022989"/>
    </source>
</evidence>
<dbReference type="RefSeq" id="XP_022635925.1">
    <property type="nucleotide sequence ID" value="XM_022780204.1"/>
</dbReference>
<gene>
    <name evidence="8" type="primary">LOC106761681</name>
</gene>
<dbReference type="STRING" id="3916.A0A3Q0EVZ4"/>